<evidence type="ECO:0000313" key="11">
    <source>
        <dbReference type="EMBL" id="PIS21129.1"/>
    </source>
</evidence>
<evidence type="ECO:0000259" key="9">
    <source>
        <dbReference type="Pfam" id="PF00082"/>
    </source>
</evidence>
<protein>
    <submittedName>
        <fullName evidence="11">Uncharacterized protein</fullName>
    </submittedName>
</protein>
<feature type="active site" description="Charge relay system" evidence="7">
    <location>
        <position position="360"/>
    </location>
</feature>
<organism evidence="11 12">
    <name type="scientific">candidate division WWE3 bacterium CG08_land_8_20_14_0_20_43_13</name>
    <dbReference type="NCBI Taxonomy" id="1975087"/>
    <lineage>
        <taxon>Bacteria</taxon>
        <taxon>Katanobacteria</taxon>
    </lineage>
</organism>
<dbReference type="PANTHER" id="PTHR43806:SF11">
    <property type="entry name" value="CEREVISIN-RELATED"/>
    <property type="match status" value="1"/>
</dbReference>
<feature type="active site" description="Charge relay system" evidence="7">
    <location>
        <position position="158"/>
    </location>
</feature>
<feature type="active site" description="Charge relay system" evidence="7">
    <location>
        <position position="191"/>
    </location>
</feature>
<dbReference type="Proteomes" id="UP000231414">
    <property type="component" value="Unassembled WGS sequence"/>
</dbReference>
<dbReference type="SUPFAM" id="SSF52743">
    <property type="entry name" value="Subtilisin-like"/>
    <property type="match status" value="1"/>
</dbReference>
<dbReference type="Gene3D" id="3.40.50.200">
    <property type="entry name" value="Peptidase S8/S53 domain"/>
    <property type="match status" value="1"/>
</dbReference>
<dbReference type="GO" id="GO:0005576">
    <property type="term" value="C:extracellular region"/>
    <property type="evidence" value="ECO:0007669"/>
    <property type="project" value="UniProtKB-SubCell"/>
</dbReference>
<feature type="non-terminal residue" evidence="11">
    <location>
        <position position="484"/>
    </location>
</feature>
<dbReference type="Gene3D" id="2.60.40.10">
    <property type="entry name" value="Immunoglobulins"/>
    <property type="match status" value="1"/>
</dbReference>
<keyword evidence="5 7" id="KW-0378">Hydrolase</keyword>
<evidence type="ECO:0000256" key="2">
    <source>
        <dbReference type="ARBA" id="ARBA00011073"/>
    </source>
</evidence>
<keyword evidence="6 7" id="KW-0720">Serine protease</keyword>
<reference evidence="12" key="1">
    <citation type="submission" date="2017-09" db="EMBL/GenBank/DDBJ databases">
        <title>Depth-based differentiation of microbial function through sediment-hosted aquifers and enrichment of novel symbionts in the deep terrestrial subsurface.</title>
        <authorList>
            <person name="Probst A.J."/>
            <person name="Ladd B."/>
            <person name="Jarett J.K."/>
            <person name="Geller-Mcgrath D.E."/>
            <person name="Sieber C.M.K."/>
            <person name="Emerson J.B."/>
            <person name="Anantharaman K."/>
            <person name="Thomas B.C."/>
            <person name="Malmstrom R."/>
            <person name="Stieglmeier M."/>
            <person name="Klingl A."/>
            <person name="Woyke T."/>
            <person name="Ryan C.M."/>
            <person name="Banfield J.F."/>
        </authorList>
    </citation>
    <scope>NUCLEOTIDE SEQUENCE [LARGE SCALE GENOMIC DNA]</scope>
</reference>
<dbReference type="PROSITE" id="PS00138">
    <property type="entry name" value="SUBTILASE_SER"/>
    <property type="match status" value="1"/>
</dbReference>
<proteinExistence type="inferred from homology"/>
<accession>A0A2H0XAE1</accession>
<gene>
    <name evidence="11" type="ORF">COT52_00145</name>
</gene>
<evidence type="ECO:0000259" key="10">
    <source>
        <dbReference type="Pfam" id="PF22148"/>
    </source>
</evidence>
<evidence type="ECO:0000313" key="12">
    <source>
        <dbReference type="Proteomes" id="UP000231414"/>
    </source>
</evidence>
<comment type="subcellular location">
    <subcellularLocation>
        <location evidence="1">Secreted</location>
    </subcellularLocation>
</comment>
<dbReference type="InterPro" id="IPR023828">
    <property type="entry name" value="Peptidase_S8_Ser-AS"/>
</dbReference>
<comment type="similarity">
    <text evidence="2 7">Belongs to the peptidase S8 family.</text>
</comment>
<dbReference type="InterPro" id="IPR015500">
    <property type="entry name" value="Peptidase_S8_subtilisin-rel"/>
</dbReference>
<keyword evidence="4 7" id="KW-0645">Protease</keyword>
<sequence length="484" mass="51347">MKKLAALPLFTLFLFSLFGLLNLPKKAKAQINDRVPGQILVKFKPSTSQQEMDKQVDSYFANILKRIDKLDVLILKVPEVFQDAILNALLRNPNIEFAELDYYAQALSTPNDTHFDRQWGLENIGQTINGVVGKVDADIDTPTAWDTTQDGVKVAILDCGINESHPDLAGKVVDRQDFTTSASGTTDVYGHGTHVAGIVAAATNNGDGVAGVCPGCLLLNGKVLNDSGSGAYSWIASGIIWAADNGAKVINLSLGGPASSTTLENAVNYAWNKGVIVVAAAGNSNNPSKTYPAAYTNSIAVAATDNRDSRAYFSSYGSKWVDIAAPGVYVFSTWKDATSNSNPQPECYGTVCYKFASGTSMATPMVAGVAGLVWTSSYNQSAYSVRARIESTADKIPGTGIYWSAGRVNAANAVSQSVPPTPTPSPTPSPSPSPTPTPVVDTQPPVVSITSPVDGSYVFRNRILTIRVSASDNVGVKKVDFYIN</sequence>
<evidence type="ECO:0000256" key="7">
    <source>
        <dbReference type="PROSITE-ProRule" id="PRU01240"/>
    </source>
</evidence>
<dbReference type="InterPro" id="IPR034084">
    <property type="entry name" value="Thermitase-like_dom"/>
</dbReference>
<keyword evidence="3" id="KW-0964">Secreted</keyword>
<dbReference type="InterPro" id="IPR050131">
    <property type="entry name" value="Peptidase_S8_subtilisin-like"/>
</dbReference>
<dbReference type="GO" id="GO:0006508">
    <property type="term" value="P:proteolysis"/>
    <property type="evidence" value="ECO:0007669"/>
    <property type="project" value="UniProtKB-KW"/>
</dbReference>
<dbReference type="CDD" id="cd07484">
    <property type="entry name" value="Peptidases_S8_Thermitase_like"/>
    <property type="match status" value="1"/>
</dbReference>
<evidence type="ECO:0000256" key="8">
    <source>
        <dbReference type="SAM" id="MobiDB-lite"/>
    </source>
</evidence>
<dbReference type="InterPro" id="IPR000209">
    <property type="entry name" value="Peptidase_S8/S53_dom"/>
</dbReference>
<name>A0A2H0XAE1_UNCKA</name>
<dbReference type="Pfam" id="PF22148">
    <property type="entry name" value="Fervidolysin_NPro-like"/>
    <property type="match status" value="1"/>
</dbReference>
<dbReference type="EMBL" id="PEYW01000003">
    <property type="protein sequence ID" value="PIS21129.1"/>
    <property type="molecule type" value="Genomic_DNA"/>
</dbReference>
<dbReference type="PROSITE" id="PS00137">
    <property type="entry name" value="SUBTILASE_HIS"/>
    <property type="match status" value="1"/>
</dbReference>
<evidence type="ECO:0000256" key="6">
    <source>
        <dbReference type="ARBA" id="ARBA00022825"/>
    </source>
</evidence>
<feature type="domain" description="Peptidase S8/S53" evidence="9">
    <location>
        <begin position="150"/>
        <end position="395"/>
    </location>
</feature>
<dbReference type="PROSITE" id="PS51892">
    <property type="entry name" value="SUBTILASE"/>
    <property type="match status" value="1"/>
</dbReference>
<feature type="compositionally biased region" description="Pro residues" evidence="8">
    <location>
        <begin position="419"/>
        <end position="437"/>
    </location>
</feature>
<feature type="domain" description="Fervidolysin-like N-terminal prodomain" evidence="10">
    <location>
        <begin position="33"/>
        <end position="100"/>
    </location>
</feature>
<comment type="caution">
    <text evidence="11">The sequence shown here is derived from an EMBL/GenBank/DDBJ whole genome shotgun (WGS) entry which is preliminary data.</text>
</comment>
<dbReference type="InterPro" id="IPR036852">
    <property type="entry name" value="Peptidase_S8/S53_dom_sf"/>
</dbReference>
<dbReference type="Pfam" id="PF17957">
    <property type="entry name" value="Big_7"/>
    <property type="match status" value="1"/>
</dbReference>
<dbReference type="PRINTS" id="PR00723">
    <property type="entry name" value="SUBTILISIN"/>
</dbReference>
<dbReference type="InterPro" id="IPR054399">
    <property type="entry name" value="Fervidolysin-like_N_prodom"/>
</dbReference>
<dbReference type="GO" id="GO:0004252">
    <property type="term" value="F:serine-type endopeptidase activity"/>
    <property type="evidence" value="ECO:0007669"/>
    <property type="project" value="UniProtKB-UniRule"/>
</dbReference>
<evidence type="ECO:0000256" key="4">
    <source>
        <dbReference type="ARBA" id="ARBA00022670"/>
    </source>
</evidence>
<feature type="region of interest" description="Disordered" evidence="8">
    <location>
        <begin position="413"/>
        <end position="445"/>
    </location>
</feature>
<dbReference type="InterPro" id="IPR022398">
    <property type="entry name" value="Peptidase_S8_His-AS"/>
</dbReference>
<dbReference type="Pfam" id="PF00082">
    <property type="entry name" value="Peptidase_S8"/>
    <property type="match status" value="1"/>
</dbReference>
<evidence type="ECO:0000256" key="3">
    <source>
        <dbReference type="ARBA" id="ARBA00022525"/>
    </source>
</evidence>
<dbReference type="AlphaFoldDB" id="A0A2H0XAE1"/>
<dbReference type="PANTHER" id="PTHR43806">
    <property type="entry name" value="PEPTIDASE S8"/>
    <property type="match status" value="1"/>
</dbReference>
<evidence type="ECO:0000256" key="5">
    <source>
        <dbReference type="ARBA" id="ARBA00022801"/>
    </source>
</evidence>
<dbReference type="InterPro" id="IPR013783">
    <property type="entry name" value="Ig-like_fold"/>
</dbReference>
<evidence type="ECO:0000256" key="1">
    <source>
        <dbReference type="ARBA" id="ARBA00004613"/>
    </source>
</evidence>